<comment type="similarity">
    <text evidence="2">Belongs to the UQCR10/QCR9 family.</text>
</comment>
<evidence type="ECO:0000256" key="10">
    <source>
        <dbReference type="ARBA" id="ARBA00023136"/>
    </source>
</evidence>
<dbReference type="FunFam" id="1.20.5.260:FF:000001">
    <property type="entry name" value="Cytochrome b-c1 complex subunit 9"/>
    <property type="match status" value="1"/>
</dbReference>
<dbReference type="Gene3D" id="1.20.5.260">
    <property type="entry name" value="Cytochrome b-c1 complex subunit 9"/>
    <property type="match status" value="1"/>
</dbReference>
<dbReference type="GO" id="GO:0045275">
    <property type="term" value="C:respiratory chain complex III"/>
    <property type="evidence" value="ECO:0007669"/>
    <property type="project" value="InterPro"/>
</dbReference>
<dbReference type="GeneID" id="117138503"/>
<dbReference type="Pfam" id="PF05365">
    <property type="entry name" value="UCR_UQCRX_QCR9"/>
    <property type="match status" value="1"/>
</dbReference>
<sequence>YLNSGRFQHCLSTQPNKSAVCLACGKSLIGNKSNVFKKNLANMKVIYNTLFKRTSTYAVAIIASAFFFERALDVTSVAIFEGINKGKLWKDIKGKYE</sequence>
<reference evidence="14" key="1">
    <citation type="submission" date="2025-08" db="UniProtKB">
        <authorList>
            <consortium name="RefSeq"/>
        </authorList>
    </citation>
    <scope>IDENTIFICATION</scope>
    <source>
        <strain evidence="14">Mau12</strain>
        <tissue evidence="14">Whole Body</tissue>
    </source>
</reference>
<gene>
    <name evidence="14" type="primary">LOC117138503</name>
</gene>
<comment type="subcellular location">
    <subcellularLocation>
        <location evidence="1">Mitochondrion inner membrane</location>
        <topology evidence="1">Single-pass membrane protein</topology>
    </subcellularLocation>
</comment>
<evidence type="ECO:0000256" key="12">
    <source>
        <dbReference type="ARBA" id="ARBA00076299"/>
    </source>
</evidence>
<keyword evidence="6" id="KW-0999">Mitochondrion inner membrane</keyword>
<evidence type="ECO:0000256" key="1">
    <source>
        <dbReference type="ARBA" id="ARBA00004434"/>
    </source>
</evidence>
<evidence type="ECO:0000256" key="7">
    <source>
        <dbReference type="ARBA" id="ARBA00022982"/>
    </source>
</evidence>
<evidence type="ECO:0000256" key="8">
    <source>
        <dbReference type="ARBA" id="ARBA00022989"/>
    </source>
</evidence>
<keyword evidence="7" id="KW-0249">Electron transport</keyword>
<keyword evidence="8" id="KW-1133">Transmembrane helix</keyword>
<dbReference type="Proteomes" id="UP000515162">
    <property type="component" value="Chromosome 2R"/>
</dbReference>
<dbReference type="GO" id="GO:0006122">
    <property type="term" value="P:mitochondrial electron transport, ubiquinol to cytochrome c"/>
    <property type="evidence" value="ECO:0007669"/>
    <property type="project" value="InterPro"/>
</dbReference>
<evidence type="ECO:0000256" key="3">
    <source>
        <dbReference type="ARBA" id="ARBA00022448"/>
    </source>
</evidence>
<dbReference type="InterPro" id="IPR036656">
    <property type="entry name" value="QCR9_sf"/>
</dbReference>
<dbReference type="InterPro" id="IPR008027">
    <property type="entry name" value="QCR9"/>
</dbReference>
<evidence type="ECO:0000256" key="5">
    <source>
        <dbReference type="ARBA" id="ARBA00022692"/>
    </source>
</evidence>
<dbReference type="CTD" id="45401"/>
<evidence type="ECO:0000256" key="2">
    <source>
        <dbReference type="ARBA" id="ARBA00007856"/>
    </source>
</evidence>
<name>A0A6P8K287_DROMA</name>
<proteinExistence type="inferred from homology"/>
<feature type="non-terminal residue" evidence="14">
    <location>
        <position position="1"/>
    </location>
</feature>
<evidence type="ECO:0000313" key="14">
    <source>
        <dbReference type="RefSeq" id="XP_033156526.1"/>
    </source>
</evidence>
<keyword evidence="4" id="KW-0679">Respiratory chain</keyword>
<keyword evidence="9" id="KW-0496">Mitochondrion</keyword>
<dbReference type="PANTHER" id="PTHR12980:SF0">
    <property type="entry name" value="CYTOCHROME B-C1 COMPLEX SUBUNIT 9"/>
    <property type="match status" value="1"/>
</dbReference>
<keyword evidence="3" id="KW-0813">Transport</keyword>
<evidence type="ECO:0000256" key="11">
    <source>
        <dbReference type="ARBA" id="ARBA00068509"/>
    </source>
</evidence>
<keyword evidence="13" id="KW-1185">Reference proteome</keyword>
<dbReference type="AlphaFoldDB" id="A0A6P8K287"/>
<accession>A0A6P8K287</accession>
<evidence type="ECO:0000256" key="9">
    <source>
        <dbReference type="ARBA" id="ARBA00023128"/>
    </source>
</evidence>
<dbReference type="RefSeq" id="XP_033156526.1">
    <property type="nucleotide sequence ID" value="XM_033300635.1"/>
</dbReference>
<keyword evidence="10" id="KW-0472">Membrane</keyword>
<organism evidence="13 14">
    <name type="scientific">Drosophila mauritiana</name>
    <name type="common">Fruit fly</name>
    <dbReference type="NCBI Taxonomy" id="7226"/>
    <lineage>
        <taxon>Eukaryota</taxon>
        <taxon>Metazoa</taxon>
        <taxon>Ecdysozoa</taxon>
        <taxon>Arthropoda</taxon>
        <taxon>Hexapoda</taxon>
        <taxon>Insecta</taxon>
        <taxon>Pterygota</taxon>
        <taxon>Neoptera</taxon>
        <taxon>Endopterygota</taxon>
        <taxon>Diptera</taxon>
        <taxon>Brachycera</taxon>
        <taxon>Muscomorpha</taxon>
        <taxon>Ephydroidea</taxon>
        <taxon>Drosophilidae</taxon>
        <taxon>Drosophila</taxon>
        <taxon>Sophophora</taxon>
    </lineage>
</organism>
<dbReference type="GO" id="GO:0005743">
    <property type="term" value="C:mitochondrial inner membrane"/>
    <property type="evidence" value="ECO:0007669"/>
    <property type="project" value="UniProtKB-SubCell"/>
</dbReference>
<keyword evidence="5" id="KW-0812">Transmembrane</keyword>
<dbReference type="PANTHER" id="PTHR12980">
    <property type="entry name" value="UBIQUINOL-CYTOCHROME C REDUCTASE COMPLEX, SUBUNIT X"/>
    <property type="match status" value="1"/>
</dbReference>
<evidence type="ECO:0000256" key="6">
    <source>
        <dbReference type="ARBA" id="ARBA00022792"/>
    </source>
</evidence>
<protein>
    <recommendedName>
        <fullName evidence="11">Cytochrome b-c1 complex subunit 9</fullName>
    </recommendedName>
    <alternativeName>
        <fullName evidence="12">Complex III subunit X</fullName>
    </alternativeName>
</protein>
<evidence type="ECO:0000313" key="13">
    <source>
        <dbReference type="Proteomes" id="UP000515162"/>
    </source>
</evidence>
<dbReference type="SUPFAM" id="SSF81514">
    <property type="entry name" value="Subunit X (non-heme 7 kDa protein) of cytochrome bc1 complex (Ubiquinol-cytochrome c reductase)"/>
    <property type="match status" value="1"/>
</dbReference>
<evidence type="ECO:0000256" key="4">
    <source>
        <dbReference type="ARBA" id="ARBA00022660"/>
    </source>
</evidence>